<dbReference type="Gene3D" id="3.30.200.20">
    <property type="entry name" value="Phosphorylase Kinase, domain 1"/>
    <property type="match status" value="1"/>
</dbReference>
<feature type="compositionally biased region" description="Polar residues" evidence="7">
    <location>
        <begin position="624"/>
        <end position="640"/>
    </location>
</feature>
<dbReference type="GO" id="GO:0005737">
    <property type="term" value="C:cytoplasm"/>
    <property type="evidence" value="ECO:0007669"/>
    <property type="project" value="TreeGrafter"/>
</dbReference>
<dbReference type="InterPro" id="IPR017441">
    <property type="entry name" value="Protein_kinase_ATP_BS"/>
</dbReference>
<keyword evidence="5 6" id="KW-0067">ATP-binding</keyword>
<feature type="signal peptide" evidence="8">
    <location>
        <begin position="1"/>
        <end position="23"/>
    </location>
</feature>
<evidence type="ECO:0000256" key="5">
    <source>
        <dbReference type="ARBA" id="ARBA00022840"/>
    </source>
</evidence>
<dbReference type="Proteomes" id="UP000593564">
    <property type="component" value="Unassembled WGS sequence"/>
</dbReference>
<evidence type="ECO:0000256" key="1">
    <source>
        <dbReference type="ARBA" id="ARBA00022527"/>
    </source>
</evidence>
<dbReference type="PANTHER" id="PTHR23257">
    <property type="entry name" value="SERINE-THREONINE PROTEIN KINASE"/>
    <property type="match status" value="1"/>
</dbReference>
<dbReference type="SMART" id="SM00220">
    <property type="entry name" value="S_TKc"/>
    <property type="match status" value="1"/>
</dbReference>
<dbReference type="InterPro" id="IPR011009">
    <property type="entry name" value="Kinase-like_dom_sf"/>
</dbReference>
<sequence>MSEIENLVVCYALFVFLISHSHSSHHVDLTQTIVSNPTPNSTFRSTLIRIESLHHRWGIVDKIIAIGHRGNRRVLRLKAAVFMQLNSEVPGPSGRWIHHEPSSVVSKDEVLTANKVNNNISVHTGEEFSRQFLQDRRTPTKVAAIPDTPQNHELKVGFNKNQNSHMGYEEITRILGLRRMDSECGSDISEFASAKGSTAEVENGAYIDLVCAYNKENSDCGYGPRRVTGEVNYDPAAVRPSAPPINELESFQSSQPYGLVVLDGSQSGKMKFLCSFGGKILPRPSDGKLRYVGGDTRIISLRKNLYREELVKKTSGICNQPHTIKYQLPGEDLDALISVSSDEDLQNMIEEYRGQEKLGGSQRLRIFLIPLSESESTCPLDDNTIIRQSNPDYQYVVAVNGVVDPSPRRNSEQLLASDVSQLKTNLKTKDILGDSYPTQYVNEFQNLVSSPIQYPPFSPLPGQQGDSNGVHTQLYKDSLFSGSTESCTLFSTAQLPPENSTSDAASYYHPTHGAVTSMNCYVPNKIEDIRQPSKPGGLEFHNHIPSREFVVPPSFDRNDTDADKYSFERPMLKERTFHSEKPVSHSGDPMGLLSGSNESIGSQHRMPHAFSDSQLKEHGGRSAYCSQEGTSPSSPLNFSKPQLSSEVVSVALQENELQLPENIDLVNPQVQIKLQNVEPTVSHRIMDILNCSLGSESLSRNDYTQEDADDKFQSAKDVKRNNFIIQNLNEENPHSSEILNASDDKDPLLHWVEKLSKSRPPSLAMEYMNKSPSINYDPISILSVNTPSQELQVSGGNVPTSAGIDLEHFVETMMVQPQSIQLEKAPAELSFNGQRTAKDQQHVLTVVMGGEHGSDTSQANNLEVAGMFPGFKQQPSDENSPSDVPWGLTDVLVCHESSGACQNNMGFQEPILVSSADLCLSAVCDNAGMDANLHNLPAMQNPAKKSGFRREVSLIDDDFVNYTNQTVAKSGILGCANEKQTLEYVSLNNYNEQNQLDSMVIVEQVADTAFPGVEFSSAAIPLAVDATGDEIISSGVTEPDSILPESDYENGKADDGDKDESISDAMIAEMEADIYGLQIIKNADLEELWELGSGTYGTVYHGKWRGTDVAIKRIKNSCFVGRSSEQERLIKDFWREAQILSNLHHPNVLAFYGVVPDGAGGTLATVTEFMANGSLRNVLLKKDRSLDSHRKLRISMDAAFGMEYLHSKNIVHFDLKCDNLLVNLRDPQRPICKNQTQYSSFWWCARNPPWMAPELLNGSSNRVSEKVDVFSFGITMWEILTGEEPYANMHCGAIIGQYY</sequence>
<dbReference type="EMBL" id="JACBKZ010000003">
    <property type="protein sequence ID" value="KAF5954659.1"/>
    <property type="molecule type" value="Genomic_DNA"/>
</dbReference>
<reference evidence="10 11" key="2">
    <citation type="submission" date="2020-07" db="EMBL/GenBank/DDBJ databases">
        <title>Genome assembly of wild tea tree DASZ reveals pedigree and selection history of tea varieties.</title>
        <authorList>
            <person name="Zhang W."/>
        </authorList>
    </citation>
    <scope>NUCLEOTIDE SEQUENCE [LARGE SCALE GENOMIC DNA]</scope>
    <source>
        <strain evidence="11">cv. G240</strain>
        <tissue evidence="10">Leaf</tissue>
    </source>
</reference>
<keyword evidence="3 6" id="KW-0547">Nucleotide-binding</keyword>
<evidence type="ECO:0000256" key="6">
    <source>
        <dbReference type="PROSITE-ProRule" id="PRU10141"/>
    </source>
</evidence>
<keyword evidence="2" id="KW-0808">Transferase</keyword>
<organism evidence="10 11">
    <name type="scientific">Camellia sinensis</name>
    <name type="common">Tea plant</name>
    <name type="synonym">Thea sinensis</name>
    <dbReference type="NCBI Taxonomy" id="4442"/>
    <lineage>
        <taxon>Eukaryota</taxon>
        <taxon>Viridiplantae</taxon>
        <taxon>Streptophyta</taxon>
        <taxon>Embryophyta</taxon>
        <taxon>Tracheophyta</taxon>
        <taxon>Spermatophyta</taxon>
        <taxon>Magnoliopsida</taxon>
        <taxon>eudicotyledons</taxon>
        <taxon>Gunneridae</taxon>
        <taxon>Pentapetalae</taxon>
        <taxon>asterids</taxon>
        <taxon>Ericales</taxon>
        <taxon>Theaceae</taxon>
        <taxon>Camellia</taxon>
    </lineage>
</organism>
<dbReference type="Gene3D" id="1.10.510.10">
    <property type="entry name" value="Transferase(Phosphotransferase) domain 1"/>
    <property type="match status" value="1"/>
</dbReference>
<dbReference type="PROSITE" id="PS50011">
    <property type="entry name" value="PROTEIN_KINASE_DOM"/>
    <property type="match status" value="1"/>
</dbReference>
<evidence type="ECO:0000256" key="3">
    <source>
        <dbReference type="ARBA" id="ARBA00022741"/>
    </source>
</evidence>
<feature type="region of interest" description="Disordered" evidence="7">
    <location>
        <begin position="1034"/>
        <end position="1059"/>
    </location>
</feature>
<comment type="caution">
    <text evidence="10">The sequence shown here is derived from an EMBL/GenBank/DDBJ whole genome shotgun (WGS) entry which is preliminary data.</text>
</comment>
<dbReference type="FunFam" id="3.10.20.90:FF:000058">
    <property type="entry name" value="Octicosapeptide/phox/Bem1p domain kinase superfamily protein"/>
    <property type="match status" value="1"/>
</dbReference>
<dbReference type="InterPro" id="IPR000270">
    <property type="entry name" value="PB1_dom"/>
</dbReference>
<dbReference type="PROSITE" id="PS00108">
    <property type="entry name" value="PROTEIN_KINASE_ST"/>
    <property type="match status" value="1"/>
</dbReference>
<dbReference type="InterPro" id="IPR008271">
    <property type="entry name" value="Ser/Thr_kinase_AS"/>
</dbReference>
<feature type="compositionally biased region" description="Basic and acidic residues" evidence="7">
    <location>
        <begin position="567"/>
        <end position="583"/>
    </location>
</feature>
<feature type="region of interest" description="Disordered" evidence="7">
    <location>
        <begin position="567"/>
        <end position="640"/>
    </location>
</feature>
<dbReference type="GO" id="GO:0007165">
    <property type="term" value="P:signal transduction"/>
    <property type="evidence" value="ECO:0007669"/>
    <property type="project" value="TreeGrafter"/>
</dbReference>
<evidence type="ECO:0000256" key="7">
    <source>
        <dbReference type="SAM" id="MobiDB-lite"/>
    </source>
</evidence>
<protein>
    <recommendedName>
        <fullName evidence="9">Protein kinase domain-containing protein</fullName>
    </recommendedName>
</protein>
<dbReference type="SMART" id="SM00666">
    <property type="entry name" value="PB1"/>
    <property type="match status" value="1"/>
</dbReference>
<feature type="domain" description="Protein kinase" evidence="9">
    <location>
        <begin position="1085"/>
        <end position="1299"/>
    </location>
</feature>
<feature type="compositionally biased region" description="Basic and acidic residues" evidence="7">
    <location>
        <begin position="1049"/>
        <end position="1059"/>
    </location>
</feature>
<dbReference type="InterPro" id="IPR000719">
    <property type="entry name" value="Prot_kinase_dom"/>
</dbReference>
<feature type="chain" id="PRO_5029908469" description="Protein kinase domain-containing protein" evidence="8">
    <location>
        <begin position="24"/>
        <end position="1299"/>
    </location>
</feature>
<evidence type="ECO:0000313" key="11">
    <source>
        <dbReference type="Proteomes" id="UP000593564"/>
    </source>
</evidence>
<dbReference type="SUPFAM" id="SSF56112">
    <property type="entry name" value="Protein kinase-like (PK-like)"/>
    <property type="match status" value="1"/>
</dbReference>
<evidence type="ECO:0000256" key="8">
    <source>
        <dbReference type="SAM" id="SignalP"/>
    </source>
</evidence>
<feature type="binding site" evidence="6">
    <location>
        <position position="1112"/>
    </location>
    <ligand>
        <name>ATP</name>
        <dbReference type="ChEBI" id="CHEBI:30616"/>
    </ligand>
</feature>
<dbReference type="SUPFAM" id="SSF54277">
    <property type="entry name" value="CAD &amp; PB1 domains"/>
    <property type="match status" value="1"/>
</dbReference>
<proteinExistence type="predicted"/>
<dbReference type="GO" id="GO:0004674">
    <property type="term" value="F:protein serine/threonine kinase activity"/>
    <property type="evidence" value="ECO:0007669"/>
    <property type="project" value="UniProtKB-KW"/>
</dbReference>
<dbReference type="Pfam" id="PF00564">
    <property type="entry name" value="PB1"/>
    <property type="match status" value="1"/>
</dbReference>
<dbReference type="InterPro" id="IPR001245">
    <property type="entry name" value="Ser-Thr/Tyr_kinase_cat_dom"/>
</dbReference>
<evidence type="ECO:0000256" key="4">
    <source>
        <dbReference type="ARBA" id="ARBA00022777"/>
    </source>
</evidence>
<evidence type="ECO:0000259" key="9">
    <source>
        <dbReference type="PROSITE" id="PS50011"/>
    </source>
</evidence>
<keyword evidence="1" id="KW-0723">Serine/threonine-protein kinase</keyword>
<dbReference type="Gene3D" id="3.10.20.90">
    <property type="entry name" value="Phosphatidylinositol 3-kinase Catalytic Subunit, Chain A, domain 1"/>
    <property type="match status" value="1"/>
</dbReference>
<name>A0A7J7HPS7_CAMSI</name>
<dbReference type="PROSITE" id="PS00107">
    <property type="entry name" value="PROTEIN_KINASE_ATP"/>
    <property type="match status" value="1"/>
</dbReference>
<dbReference type="InterPro" id="IPR050167">
    <property type="entry name" value="Ser_Thr_protein_kinase"/>
</dbReference>
<dbReference type="GO" id="GO:0005524">
    <property type="term" value="F:ATP binding"/>
    <property type="evidence" value="ECO:0007669"/>
    <property type="project" value="UniProtKB-UniRule"/>
</dbReference>
<keyword evidence="8" id="KW-0732">Signal</keyword>
<accession>A0A7J7HPS7</accession>
<gene>
    <name evidence="10" type="ORF">HYC85_007515</name>
</gene>
<dbReference type="FunFam" id="3.30.200.20:FF:000081">
    <property type="entry name" value="Octicosapeptide/phox/Bem1p domain kinase superfamily protein"/>
    <property type="match status" value="1"/>
</dbReference>
<dbReference type="PANTHER" id="PTHR23257:SF842">
    <property type="entry name" value="KINASE SUPERFAMILY WITH OCTICOSAPEPTIDE_PHOX_BEM1P DOMAIN-CONTAINING PROTEIN"/>
    <property type="match status" value="1"/>
</dbReference>
<dbReference type="CDD" id="cd06410">
    <property type="entry name" value="PB1_UP2"/>
    <property type="match status" value="1"/>
</dbReference>
<evidence type="ECO:0000256" key="2">
    <source>
        <dbReference type="ARBA" id="ARBA00022679"/>
    </source>
</evidence>
<dbReference type="Pfam" id="PF07714">
    <property type="entry name" value="PK_Tyr_Ser-Thr"/>
    <property type="match status" value="1"/>
</dbReference>
<keyword evidence="11" id="KW-1185">Reference proteome</keyword>
<evidence type="ECO:0000313" key="10">
    <source>
        <dbReference type="EMBL" id="KAF5954659.1"/>
    </source>
</evidence>
<keyword evidence="4" id="KW-0418">Kinase</keyword>
<reference evidence="11" key="1">
    <citation type="journal article" date="2020" name="Nat. Commun.">
        <title>Genome assembly of wild tea tree DASZ reveals pedigree and selection history of tea varieties.</title>
        <authorList>
            <person name="Zhang W."/>
            <person name="Zhang Y."/>
            <person name="Qiu H."/>
            <person name="Guo Y."/>
            <person name="Wan H."/>
            <person name="Zhang X."/>
            <person name="Scossa F."/>
            <person name="Alseekh S."/>
            <person name="Zhang Q."/>
            <person name="Wang P."/>
            <person name="Xu L."/>
            <person name="Schmidt M.H."/>
            <person name="Jia X."/>
            <person name="Li D."/>
            <person name="Zhu A."/>
            <person name="Guo F."/>
            <person name="Chen W."/>
            <person name="Ni D."/>
            <person name="Usadel B."/>
            <person name="Fernie A.R."/>
            <person name="Wen W."/>
        </authorList>
    </citation>
    <scope>NUCLEOTIDE SEQUENCE [LARGE SCALE GENOMIC DNA]</scope>
    <source>
        <strain evidence="11">cv. G240</strain>
    </source>
</reference>